<evidence type="ECO:0000259" key="6">
    <source>
        <dbReference type="Pfam" id="PF00485"/>
    </source>
</evidence>
<comment type="pathway">
    <text evidence="5">Pyrimidine metabolism; CTP biosynthesis via salvage pathway; CTP from cytidine: step 1/3.</text>
</comment>
<protein>
    <recommendedName>
        <fullName evidence="5">Uridine kinase</fullName>
        <ecNumber evidence="5">2.7.1.48</ecNumber>
    </recommendedName>
</protein>
<comment type="caution">
    <text evidence="7">The sequence shown here is derived from an EMBL/GenBank/DDBJ whole genome shotgun (WGS) entry which is preliminary data.</text>
</comment>
<comment type="subcellular location">
    <subcellularLocation>
        <location evidence="5">Cytoplasm</location>
    </subcellularLocation>
</comment>
<keyword evidence="8" id="KW-1185">Reference proteome</keyword>
<evidence type="ECO:0000256" key="5">
    <source>
        <dbReference type="RuleBase" id="RU003825"/>
    </source>
</evidence>
<dbReference type="PRINTS" id="PR00988">
    <property type="entry name" value="URIDINKINASE"/>
</dbReference>
<feature type="domain" description="Phosphoribulokinase/uridine kinase" evidence="6">
    <location>
        <begin position="18"/>
        <end position="200"/>
    </location>
</feature>
<keyword evidence="5" id="KW-0067">ATP-binding</keyword>
<comment type="pathway">
    <text evidence="1 5">Pyrimidine metabolism; UMP biosynthesis via salvage pathway; UMP from uridine: step 1/1.</text>
</comment>
<dbReference type="PANTHER" id="PTHR10285">
    <property type="entry name" value="URIDINE KINASE"/>
    <property type="match status" value="1"/>
</dbReference>
<keyword evidence="4 5" id="KW-0418">Kinase</keyword>
<proteinExistence type="inferred from homology"/>
<dbReference type="Gene3D" id="3.40.50.300">
    <property type="entry name" value="P-loop containing nucleotide triphosphate hydrolases"/>
    <property type="match status" value="1"/>
</dbReference>
<dbReference type="CDD" id="cd02023">
    <property type="entry name" value="UMPK"/>
    <property type="match status" value="1"/>
</dbReference>
<name>A0ABS3AT89_9BACT</name>
<comment type="catalytic activity">
    <reaction evidence="5">
        <text>uridine + ATP = UMP + ADP + H(+)</text>
        <dbReference type="Rhea" id="RHEA:16825"/>
        <dbReference type="ChEBI" id="CHEBI:15378"/>
        <dbReference type="ChEBI" id="CHEBI:16704"/>
        <dbReference type="ChEBI" id="CHEBI:30616"/>
        <dbReference type="ChEBI" id="CHEBI:57865"/>
        <dbReference type="ChEBI" id="CHEBI:456216"/>
        <dbReference type="EC" id="2.7.1.48"/>
    </reaction>
</comment>
<dbReference type="InterPro" id="IPR027417">
    <property type="entry name" value="P-loop_NTPase"/>
</dbReference>
<dbReference type="Pfam" id="PF00485">
    <property type="entry name" value="PRK"/>
    <property type="match status" value="1"/>
</dbReference>
<dbReference type="NCBIfam" id="NF004018">
    <property type="entry name" value="PRK05480.1"/>
    <property type="match status" value="1"/>
</dbReference>
<dbReference type="NCBIfam" id="TIGR00235">
    <property type="entry name" value="udk"/>
    <property type="match status" value="1"/>
</dbReference>
<evidence type="ECO:0000256" key="4">
    <source>
        <dbReference type="ARBA" id="ARBA00022777"/>
    </source>
</evidence>
<comment type="similarity">
    <text evidence="5">Belongs to the uridine kinase family.</text>
</comment>
<dbReference type="InterPro" id="IPR000764">
    <property type="entry name" value="Uridine_kinase-like"/>
</dbReference>
<evidence type="ECO:0000256" key="1">
    <source>
        <dbReference type="ARBA" id="ARBA00004690"/>
    </source>
</evidence>
<dbReference type="EC" id="2.7.1.48" evidence="5"/>
<dbReference type="SUPFAM" id="SSF52540">
    <property type="entry name" value="P-loop containing nucleoside triphosphate hydrolases"/>
    <property type="match status" value="1"/>
</dbReference>
<dbReference type="GO" id="GO:0004849">
    <property type="term" value="F:uridine kinase activity"/>
    <property type="evidence" value="ECO:0007669"/>
    <property type="project" value="UniProtKB-EC"/>
</dbReference>
<organism evidence="7 8">
    <name type="scientific">Simkania negevensis</name>
    <dbReference type="NCBI Taxonomy" id="83561"/>
    <lineage>
        <taxon>Bacteria</taxon>
        <taxon>Pseudomonadati</taxon>
        <taxon>Chlamydiota</taxon>
        <taxon>Chlamydiia</taxon>
        <taxon>Parachlamydiales</taxon>
        <taxon>Simkaniaceae</taxon>
        <taxon>Simkania</taxon>
    </lineage>
</organism>
<sequence>MLLVMCAFSTCLNAQPLFVGIAGGTGSGKTTIARIIKETLGDEAIILSQDAYYRDRSGMTLAERKQLNFDHPDSIEFGLMKEHMLALKAGKSIERPSYDFVTSTRTGKMTRVSPAKVIIVEGILLLAMPEIRDILDLRIFVDVDADIRILRRVERDISERGQTLEEVHQQYLTTVQPMHVQFVEPSKRHANLIIPWEKENRAAVDAVIASLKQS</sequence>
<evidence type="ECO:0000313" key="8">
    <source>
        <dbReference type="Proteomes" id="UP000722121"/>
    </source>
</evidence>
<evidence type="ECO:0000313" key="7">
    <source>
        <dbReference type="EMBL" id="MBN4067332.1"/>
    </source>
</evidence>
<keyword evidence="3 5" id="KW-0547">Nucleotide-binding</keyword>
<reference evidence="7 8" key="1">
    <citation type="submission" date="2021-02" db="EMBL/GenBank/DDBJ databases">
        <title>Activity-based single-cell genomes from oceanic crustal fluid captures similar information to metagenomic and metatranscriptomic surveys with orders of magnitude less sampling.</title>
        <authorList>
            <person name="D'Angelo T.S."/>
            <person name="Orcutt B.N."/>
        </authorList>
    </citation>
    <scope>NUCLEOTIDE SEQUENCE [LARGE SCALE GENOMIC DNA]</scope>
    <source>
        <strain evidence="7">AH-315-G07</strain>
    </source>
</reference>
<dbReference type="InterPro" id="IPR006083">
    <property type="entry name" value="PRK/URK"/>
</dbReference>
<dbReference type="Proteomes" id="UP000722121">
    <property type="component" value="Unassembled WGS sequence"/>
</dbReference>
<accession>A0ABS3AT89</accession>
<keyword evidence="5" id="KW-0963">Cytoplasm</keyword>
<evidence type="ECO:0000256" key="3">
    <source>
        <dbReference type="ARBA" id="ARBA00022741"/>
    </source>
</evidence>
<keyword evidence="2 5" id="KW-0808">Transferase</keyword>
<dbReference type="EMBL" id="JAFITR010000113">
    <property type="protein sequence ID" value="MBN4067332.1"/>
    <property type="molecule type" value="Genomic_DNA"/>
</dbReference>
<gene>
    <name evidence="7" type="primary">udk</name>
    <name evidence="7" type="ORF">JYU14_04540</name>
</gene>
<comment type="catalytic activity">
    <reaction evidence="5">
        <text>cytidine + ATP = CMP + ADP + H(+)</text>
        <dbReference type="Rhea" id="RHEA:24674"/>
        <dbReference type="ChEBI" id="CHEBI:15378"/>
        <dbReference type="ChEBI" id="CHEBI:17562"/>
        <dbReference type="ChEBI" id="CHEBI:30616"/>
        <dbReference type="ChEBI" id="CHEBI:60377"/>
        <dbReference type="ChEBI" id="CHEBI:456216"/>
        <dbReference type="EC" id="2.7.1.48"/>
    </reaction>
</comment>
<evidence type="ECO:0000256" key="2">
    <source>
        <dbReference type="ARBA" id="ARBA00022679"/>
    </source>
</evidence>